<feature type="domain" description="Retroviral polymerase SH3-like" evidence="3">
    <location>
        <begin position="770"/>
        <end position="825"/>
    </location>
</feature>
<keyword evidence="5" id="KW-1185">Reference proteome</keyword>
<dbReference type="InterPro" id="IPR043502">
    <property type="entry name" value="DNA/RNA_pol_sf"/>
</dbReference>
<gene>
    <name evidence="4" type="ORF">Tco_0911042</name>
</gene>
<feature type="compositionally biased region" description="Basic residues" evidence="1">
    <location>
        <begin position="1423"/>
        <end position="1438"/>
    </location>
</feature>
<feature type="compositionally biased region" description="Basic and acidic residues" evidence="1">
    <location>
        <begin position="1439"/>
        <end position="1448"/>
    </location>
</feature>
<feature type="region of interest" description="Disordered" evidence="1">
    <location>
        <begin position="1485"/>
        <end position="1577"/>
    </location>
</feature>
<dbReference type="EMBL" id="BQNB010014652">
    <property type="protein sequence ID" value="GJT30767.1"/>
    <property type="molecule type" value="Genomic_DNA"/>
</dbReference>
<feature type="compositionally biased region" description="Low complexity" evidence="1">
    <location>
        <begin position="925"/>
        <end position="934"/>
    </location>
</feature>
<feature type="region of interest" description="Disordered" evidence="1">
    <location>
        <begin position="918"/>
        <end position="941"/>
    </location>
</feature>
<feature type="compositionally biased region" description="Acidic residues" evidence="1">
    <location>
        <begin position="1568"/>
        <end position="1577"/>
    </location>
</feature>
<feature type="region of interest" description="Disordered" evidence="1">
    <location>
        <begin position="1419"/>
        <end position="1471"/>
    </location>
</feature>
<dbReference type="SUPFAM" id="SSF56672">
    <property type="entry name" value="DNA/RNA polymerases"/>
    <property type="match status" value="1"/>
</dbReference>
<feature type="compositionally biased region" description="Acidic residues" evidence="1">
    <location>
        <begin position="1509"/>
        <end position="1538"/>
    </location>
</feature>
<feature type="compositionally biased region" description="Basic and acidic residues" evidence="1">
    <location>
        <begin position="60"/>
        <end position="80"/>
    </location>
</feature>
<comment type="caution">
    <text evidence="4">The sequence shown here is derived from an EMBL/GenBank/DDBJ whole genome shotgun (WGS) entry which is preliminary data.</text>
</comment>
<dbReference type="InterPro" id="IPR057670">
    <property type="entry name" value="SH3_retrovirus"/>
</dbReference>
<feature type="compositionally biased region" description="Polar residues" evidence="1">
    <location>
        <begin position="509"/>
        <end position="536"/>
    </location>
</feature>
<dbReference type="Pfam" id="PF07727">
    <property type="entry name" value="RVT_2"/>
    <property type="match status" value="1"/>
</dbReference>
<feature type="region of interest" description="Disordered" evidence="1">
    <location>
        <begin position="506"/>
        <end position="554"/>
    </location>
</feature>
<protein>
    <submittedName>
        <fullName evidence="4">Retrovirus-related pol polyprotein from transposon TNT 1-94</fullName>
    </submittedName>
</protein>
<evidence type="ECO:0000259" key="3">
    <source>
        <dbReference type="Pfam" id="PF25597"/>
    </source>
</evidence>
<reference evidence="4" key="2">
    <citation type="submission" date="2022-01" db="EMBL/GenBank/DDBJ databases">
        <authorList>
            <person name="Yamashiro T."/>
            <person name="Shiraishi A."/>
            <person name="Satake H."/>
            <person name="Nakayama K."/>
        </authorList>
    </citation>
    <scope>NUCLEOTIDE SEQUENCE</scope>
</reference>
<feature type="domain" description="Reverse transcriptase Ty1/copia-type" evidence="2">
    <location>
        <begin position="972"/>
        <end position="1154"/>
    </location>
</feature>
<evidence type="ECO:0000313" key="4">
    <source>
        <dbReference type="EMBL" id="GJT30767.1"/>
    </source>
</evidence>
<dbReference type="Proteomes" id="UP001151760">
    <property type="component" value="Unassembled WGS sequence"/>
</dbReference>
<name>A0ABQ5CX94_9ASTR</name>
<dbReference type="Pfam" id="PF25597">
    <property type="entry name" value="SH3_retrovirus"/>
    <property type="match status" value="1"/>
</dbReference>
<evidence type="ECO:0000313" key="5">
    <source>
        <dbReference type="Proteomes" id="UP001151760"/>
    </source>
</evidence>
<dbReference type="InterPro" id="IPR013103">
    <property type="entry name" value="RVT_2"/>
</dbReference>
<evidence type="ECO:0000259" key="2">
    <source>
        <dbReference type="Pfam" id="PF07727"/>
    </source>
</evidence>
<evidence type="ECO:0000256" key="1">
    <source>
        <dbReference type="SAM" id="MobiDB-lite"/>
    </source>
</evidence>
<proteinExistence type="predicted"/>
<organism evidence="4 5">
    <name type="scientific">Tanacetum coccineum</name>
    <dbReference type="NCBI Taxonomy" id="301880"/>
    <lineage>
        <taxon>Eukaryota</taxon>
        <taxon>Viridiplantae</taxon>
        <taxon>Streptophyta</taxon>
        <taxon>Embryophyta</taxon>
        <taxon>Tracheophyta</taxon>
        <taxon>Spermatophyta</taxon>
        <taxon>Magnoliopsida</taxon>
        <taxon>eudicotyledons</taxon>
        <taxon>Gunneridae</taxon>
        <taxon>Pentapetalae</taxon>
        <taxon>asterids</taxon>
        <taxon>campanulids</taxon>
        <taxon>Asterales</taxon>
        <taxon>Asteraceae</taxon>
        <taxon>Asteroideae</taxon>
        <taxon>Anthemideae</taxon>
        <taxon>Anthemidinae</taxon>
        <taxon>Tanacetum</taxon>
    </lineage>
</organism>
<sequence>MGTHTPQQLNRFSFDEIKELFETTMKRVNTFTPMESGDTVPKVVAGSSKRDVEQELNQESSKRQKIGEGSEPAEESKDELSQEQLQQVMIIVPEEGMNIEALQTKYPIIDWEVYIEDSRIFNSTEPTEDKERELWVELKRLFEPDDDDILWKLQRYMHDPLKWRLYDTCVVHHVSTEKGHDIFMLVEKDYPLTRALMTLMLYFGKCFVSQQDLSEEQAFWLQISHPNTHQSDILPVKVGAPRELPKTLEDIFNVFDKDLLDEITEVQTVFNQMEAVVQQCSVDKQCFEIHKKELFLANDRLLHQIMSQDVMLTVMHSTAVLAQLQEKDTTINKLRNHIKSLRESDKKDRVKQDMDKIETINIELEHSVAKLLSKNEVFVTTALQNELRRLKGKNVLDNASTITNATTIALGMFKLDIEPISHRLKKNMDAHEDYLKKTIENTKTIRGVVERARKQNRNEPLLDYACVFTKHVQELLFYVSKTCPSLTISREKLVALTPKNKEKKVRVICSTSPSGSKPTGNTKNNRISQSSRSNKTNKVKDQSRSVKSTKNKKNRVAKTKCNAYVMQSMLNANSKSICAICNECLFDANHDKCVLNFVKGVNVRSKSESTKSNKKQNVWRPTGKVFTEIGYRWKPTGRTFTLVGNSCPLTRITSTKVVNLKETTSKSVETQKPEIKVYSRKPKPIKSIGLSSKSTIVKSKITNTTEPNQSWGFNDADVPSSSSLVDFRLSRLFSGIVRFDNDQIAKIMGYEDYQLGNKLDLSYLHIFGALCYPTNDSEDIGKLQPKADIGIFFGYALANKAFWIYNKRTRLIIETINVTFDELTTMASKQFSSGPKPQLMTPGTLSSGLVPNPPSSTPYVPPTKKDWDILFQPMFDELLNPPPSIISPVPAIAAQRLADPSPKKYSLYDDTLHGRNQLLKDRSSKVTTSQGSSSNMRPSHTPLDILGKWTKNHPSANMIRDPSRRRGLISRNFFAPVARIEAIRIFIANAANKNMTIYQMDVKTAFLNGELREVVYVSQPKGFIDQDKLNHMYRLKKALYGLKQAPRAWYDMLSSFLLSQEFSKGTVDLTLFTKKAGHDILLVQIYVDDIIFASTKPATCDEFAKIMTSKFKISMMGKMHFFLGLQISQSPRGIFINQSNYALEIIKKYVCMCARYHAKPTENHLHAVKRIFQYLKGTVDMGLTINTTAQQTALNNALVAPGDRVNIGKCNMRIIPTMPNKEPTYQVVLDALALSPLYLAFLITAEVPKIYMQQFWHTITKIKDSSSYQFKLLNQEFVEPPSSDEEIVSFIKELGYKGDIESITEVYHDHMHQPWRTFAAIINRLLSRKNTGLDKIRLSRAQIPWGMFYDKNVDYVELLWEGFMFQIDNRNTSAIRKENMPYPRFTMAIIQHFNSKDKSIFMRNKRFMHTIQDDTLLGATNPKKARKFKKPTSPSKKKTLVDVEEPAKKPAKKPTTRRQFAGVQIKDTPGKGAGLELEVLDESKGKSIDTSEGTGLKPRVLDVSKADSSESEYESWGDSDDDDDDDQQVDDERTESDDDKSVDLNKTDDEEETQEDEFVHTPENYVPTDDETNDVDDEECDHINKEMYSDVNVELKDTELEGEGKDDEEMTDVGHVAAEHENVNQEVARDQVKDDA</sequence>
<reference evidence="4" key="1">
    <citation type="journal article" date="2022" name="Int. J. Mol. Sci.">
        <title>Draft Genome of Tanacetum Coccineum: Genomic Comparison of Closely Related Tanacetum-Family Plants.</title>
        <authorList>
            <person name="Yamashiro T."/>
            <person name="Shiraishi A."/>
            <person name="Nakayama K."/>
            <person name="Satake H."/>
        </authorList>
    </citation>
    <scope>NUCLEOTIDE SEQUENCE</scope>
</reference>
<feature type="region of interest" description="Disordered" evidence="1">
    <location>
        <begin position="1617"/>
        <end position="1636"/>
    </location>
</feature>
<accession>A0ABQ5CX94</accession>
<feature type="region of interest" description="Disordered" evidence="1">
    <location>
        <begin position="31"/>
        <end position="81"/>
    </location>
</feature>
<feature type="compositionally biased region" description="Basic and acidic residues" evidence="1">
    <location>
        <begin position="1499"/>
        <end position="1508"/>
    </location>
</feature>